<evidence type="ECO:0000256" key="3">
    <source>
        <dbReference type="ARBA" id="ARBA00012438"/>
    </source>
</evidence>
<evidence type="ECO:0000256" key="1">
    <source>
        <dbReference type="ARBA" id="ARBA00000085"/>
    </source>
</evidence>
<dbReference type="InterPro" id="IPR003594">
    <property type="entry name" value="HATPase_dom"/>
</dbReference>
<keyword evidence="10" id="KW-0067">ATP-binding</keyword>
<evidence type="ECO:0000256" key="14">
    <source>
        <dbReference type="SAM" id="Phobius"/>
    </source>
</evidence>
<dbReference type="CDD" id="cd00075">
    <property type="entry name" value="HATPase"/>
    <property type="match status" value="1"/>
</dbReference>
<evidence type="ECO:0000256" key="13">
    <source>
        <dbReference type="ARBA" id="ARBA00023136"/>
    </source>
</evidence>
<dbReference type="Pfam" id="PF00512">
    <property type="entry name" value="HisKA"/>
    <property type="match status" value="1"/>
</dbReference>
<dbReference type="PANTHER" id="PTHR45528:SF8">
    <property type="entry name" value="HISTIDINE KINASE"/>
    <property type="match status" value="1"/>
</dbReference>
<keyword evidence="8" id="KW-0547">Nucleotide-binding</keyword>
<dbReference type="CDD" id="cd00082">
    <property type="entry name" value="HisKA"/>
    <property type="match status" value="1"/>
</dbReference>
<accession>A0A268EZQ9</accession>
<dbReference type="InterPro" id="IPR005467">
    <property type="entry name" value="His_kinase_dom"/>
</dbReference>
<sequence length="458" mass="51086">MKTVRIRTFTIICLILMFILPWTFFVASHYMENRTFRLSESRSHEQKVQQQLDEMIGRIEAGTESWIDPAWQRELKDKLQAVEMDAVLLSASGEELFRSDPDRRGTSSSTERFSIIVNGELHGKAIIYLPSSNMSLILSIFAGLILAFFVMGAAMRRLLLKPLEKMSVAARQIAEGDWDVELPRSGITEISEVRDGFAVMVKGLQNSFQKQAQLEQERRFVISAVAHDLRTPLFALRGYLDGLEQGIARSPEQISKYVAVCKQKSEQLGLLVEGLFTFTKLDYLEAKLSMEEVDVKLVMERAVDSLRPLAEHNQMVINSQLAGPCMISGDAHLLERAMNNLLDNAVRHTPSGGAIEVRCSQDNDRVVFEIRDAGSGFSVEDLKRAFEPLYRGEASRSRATGGSGLGLTISQRIIRRHGGDLTAANHPEGGAILRGWFPVWHPGNALGLIETALDGDRV</sequence>
<feature type="transmembrane region" description="Helical" evidence="14">
    <location>
        <begin position="9"/>
        <end position="31"/>
    </location>
</feature>
<dbReference type="InterPro" id="IPR036097">
    <property type="entry name" value="HisK_dim/P_sf"/>
</dbReference>
<dbReference type="EMBL" id="NPBY01000020">
    <property type="protein sequence ID" value="PAD78612.1"/>
    <property type="molecule type" value="Genomic_DNA"/>
</dbReference>
<reference evidence="17 18" key="1">
    <citation type="submission" date="2017-07" db="EMBL/GenBank/DDBJ databases">
        <title>Isolation and whole genome analysis of endospore-forming bacteria from heroin.</title>
        <authorList>
            <person name="Kalinowski J."/>
            <person name="Ahrens B."/>
            <person name="Al-Dilaimi A."/>
            <person name="Winkler A."/>
            <person name="Wibberg D."/>
            <person name="Schleenbecker U."/>
            <person name="Ruckert C."/>
            <person name="Wolfel R."/>
            <person name="Grass G."/>
        </authorList>
    </citation>
    <scope>NUCLEOTIDE SEQUENCE [LARGE SCALE GENOMIC DNA]</scope>
    <source>
        <strain evidence="17 18">7537-G1</strain>
    </source>
</reference>
<evidence type="ECO:0000256" key="12">
    <source>
        <dbReference type="ARBA" id="ARBA00023012"/>
    </source>
</evidence>
<dbReference type="SUPFAM" id="SSF47384">
    <property type="entry name" value="Homodimeric domain of signal transducing histidine kinase"/>
    <property type="match status" value="1"/>
</dbReference>
<dbReference type="GO" id="GO:0005886">
    <property type="term" value="C:plasma membrane"/>
    <property type="evidence" value="ECO:0007669"/>
    <property type="project" value="UniProtKB-SubCell"/>
</dbReference>
<evidence type="ECO:0000259" key="15">
    <source>
        <dbReference type="PROSITE" id="PS50109"/>
    </source>
</evidence>
<evidence type="ECO:0000256" key="8">
    <source>
        <dbReference type="ARBA" id="ARBA00022741"/>
    </source>
</evidence>
<evidence type="ECO:0000256" key="5">
    <source>
        <dbReference type="ARBA" id="ARBA00022553"/>
    </source>
</evidence>
<evidence type="ECO:0000259" key="16">
    <source>
        <dbReference type="PROSITE" id="PS50885"/>
    </source>
</evidence>
<dbReference type="Gene3D" id="6.10.340.10">
    <property type="match status" value="1"/>
</dbReference>
<evidence type="ECO:0000256" key="11">
    <source>
        <dbReference type="ARBA" id="ARBA00022989"/>
    </source>
</evidence>
<feature type="domain" description="HAMP" evidence="16">
    <location>
        <begin position="157"/>
        <end position="209"/>
    </location>
</feature>
<feature type="transmembrane region" description="Helical" evidence="14">
    <location>
        <begin position="136"/>
        <end position="155"/>
    </location>
</feature>
<evidence type="ECO:0000256" key="10">
    <source>
        <dbReference type="ARBA" id="ARBA00022840"/>
    </source>
</evidence>
<dbReference type="Pfam" id="PF02518">
    <property type="entry name" value="HATPase_c"/>
    <property type="match status" value="1"/>
</dbReference>
<evidence type="ECO:0000313" key="18">
    <source>
        <dbReference type="Proteomes" id="UP000215596"/>
    </source>
</evidence>
<evidence type="ECO:0000256" key="4">
    <source>
        <dbReference type="ARBA" id="ARBA00022475"/>
    </source>
</evidence>
<comment type="catalytic activity">
    <reaction evidence="1">
        <text>ATP + protein L-histidine = ADP + protein N-phospho-L-histidine.</text>
        <dbReference type="EC" id="2.7.13.3"/>
    </reaction>
</comment>
<keyword evidence="7 14" id="KW-0812">Transmembrane</keyword>
<dbReference type="FunFam" id="3.30.565.10:FF:000006">
    <property type="entry name" value="Sensor histidine kinase WalK"/>
    <property type="match status" value="1"/>
</dbReference>
<keyword evidence="12" id="KW-0902">Two-component regulatory system</keyword>
<evidence type="ECO:0000256" key="9">
    <source>
        <dbReference type="ARBA" id="ARBA00022777"/>
    </source>
</evidence>
<dbReference type="Pfam" id="PF00672">
    <property type="entry name" value="HAMP"/>
    <property type="match status" value="1"/>
</dbReference>
<dbReference type="SUPFAM" id="SSF158472">
    <property type="entry name" value="HAMP domain-like"/>
    <property type="match status" value="1"/>
</dbReference>
<evidence type="ECO:0000256" key="6">
    <source>
        <dbReference type="ARBA" id="ARBA00022679"/>
    </source>
</evidence>
<keyword evidence="6" id="KW-0808">Transferase</keyword>
<protein>
    <recommendedName>
        <fullName evidence="3">histidine kinase</fullName>
        <ecNumber evidence="3">2.7.13.3</ecNumber>
    </recommendedName>
</protein>
<evidence type="ECO:0000256" key="7">
    <source>
        <dbReference type="ARBA" id="ARBA00022692"/>
    </source>
</evidence>
<dbReference type="InterPro" id="IPR003660">
    <property type="entry name" value="HAMP_dom"/>
</dbReference>
<dbReference type="InterPro" id="IPR003661">
    <property type="entry name" value="HisK_dim/P_dom"/>
</dbReference>
<dbReference type="AlphaFoldDB" id="A0A268EZQ9"/>
<keyword evidence="9 17" id="KW-0418">Kinase</keyword>
<comment type="subcellular location">
    <subcellularLocation>
        <location evidence="2">Cell membrane</location>
        <topology evidence="2">Multi-pass membrane protein</topology>
    </subcellularLocation>
</comment>
<dbReference type="CDD" id="cd06225">
    <property type="entry name" value="HAMP"/>
    <property type="match status" value="1"/>
</dbReference>
<dbReference type="GO" id="GO:0005524">
    <property type="term" value="F:ATP binding"/>
    <property type="evidence" value="ECO:0007669"/>
    <property type="project" value="UniProtKB-KW"/>
</dbReference>
<dbReference type="InterPro" id="IPR004358">
    <property type="entry name" value="Sig_transdc_His_kin-like_C"/>
</dbReference>
<evidence type="ECO:0000256" key="2">
    <source>
        <dbReference type="ARBA" id="ARBA00004651"/>
    </source>
</evidence>
<dbReference type="EC" id="2.7.13.3" evidence="3"/>
<dbReference type="PRINTS" id="PR00344">
    <property type="entry name" value="BCTRLSENSOR"/>
</dbReference>
<keyword evidence="4" id="KW-1003">Cell membrane</keyword>
<dbReference type="PROSITE" id="PS50885">
    <property type="entry name" value="HAMP"/>
    <property type="match status" value="1"/>
</dbReference>
<gene>
    <name evidence="17" type="ORF">CHH67_06060</name>
</gene>
<dbReference type="GO" id="GO:0000155">
    <property type="term" value="F:phosphorelay sensor kinase activity"/>
    <property type="evidence" value="ECO:0007669"/>
    <property type="project" value="InterPro"/>
</dbReference>
<dbReference type="SMART" id="SM00388">
    <property type="entry name" value="HisKA"/>
    <property type="match status" value="1"/>
</dbReference>
<dbReference type="Gene3D" id="1.10.287.130">
    <property type="match status" value="1"/>
</dbReference>
<keyword evidence="11 14" id="KW-1133">Transmembrane helix</keyword>
<dbReference type="SMART" id="SM00387">
    <property type="entry name" value="HATPase_c"/>
    <property type="match status" value="1"/>
</dbReference>
<name>A0A268EZQ9_9BACL</name>
<dbReference type="PROSITE" id="PS50109">
    <property type="entry name" value="HIS_KIN"/>
    <property type="match status" value="1"/>
</dbReference>
<organism evidence="17 18">
    <name type="scientific">Paenibacillus campinasensis</name>
    <dbReference type="NCBI Taxonomy" id="66347"/>
    <lineage>
        <taxon>Bacteria</taxon>
        <taxon>Bacillati</taxon>
        <taxon>Bacillota</taxon>
        <taxon>Bacilli</taxon>
        <taxon>Bacillales</taxon>
        <taxon>Paenibacillaceae</taxon>
        <taxon>Paenibacillus</taxon>
    </lineage>
</organism>
<feature type="domain" description="Histidine kinase" evidence="15">
    <location>
        <begin position="224"/>
        <end position="441"/>
    </location>
</feature>
<dbReference type="Proteomes" id="UP000215596">
    <property type="component" value="Unassembled WGS sequence"/>
</dbReference>
<dbReference type="RefSeq" id="WP_095264181.1">
    <property type="nucleotide sequence ID" value="NZ_NPBY01000020.1"/>
</dbReference>
<dbReference type="SMART" id="SM00304">
    <property type="entry name" value="HAMP"/>
    <property type="match status" value="1"/>
</dbReference>
<proteinExistence type="predicted"/>
<dbReference type="SUPFAM" id="SSF55874">
    <property type="entry name" value="ATPase domain of HSP90 chaperone/DNA topoisomerase II/histidine kinase"/>
    <property type="match status" value="1"/>
</dbReference>
<keyword evidence="13 14" id="KW-0472">Membrane</keyword>
<dbReference type="PANTHER" id="PTHR45528">
    <property type="entry name" value="SENSOR HISTIDINE KINASE CPXA"/>
    <property type="match status" value="1"/>
</dbReference>
<dbReference type="Gene3D" id="3.30.565.10">
    <property type="entry name" value="Histidine kinase-like ATPase, C-terminal domain"/>
    <property type="match status" value="1"/>
</dbReference>
<dbReference type="InterPro" id="IPR036890">
    <property type="entry name" value="HATPase_C_sf"/>
</dbReference>
<dbReference type="OrthoDB" id="335833at2"/>
<dbReference type="InterPro" id="IPR050398">
    <property type="entry name" value="HssS/ArlS-like"/>
</dbReference>
<keyword evidence="5" id="KW-0597">Phosphoprotein</keyword>
<comment type="caution">
    <text evidence="17">The sequence shown here is derived from an EMBL/GenBank/DDBJ whole genome shotgun (WGS) entry which is preliminary data.</text>
</comment>
<evidence type="ECO:0000313" key="17">
    <source>
        <dbReference type="EMBL" id="PAD78612.1"/>
    </source>
</evidence>